<feature type="compositionally biased region" description="Low complexity" evidence="1">
    <location>
        <begin position="542"/>
        <end position="557"/>
    </location>
</feature>
<feature type="compositionally biased region" description="Low complexity" evidence="1">
    <location>
        <begin position="323"/>
        <end position="337"/>
    </location>
</feature>
<feature type="compositionally biased region" description="Low complexity" evidence="1">
    <location>
        <begin position="284"/>
        <end position="311"/>
    </location>
</feature>
<evidence type="ECO:0000256" key="1">
    <source>
        <dbReference type="SAM" id="MobiDB-lite"/>
    </source>
</evidence>
<feature type="compositionally biased region" description="Basic and acidic residues" evidence="1">
    <location>
        <begin position="354"/>
        <end position="409"/>
    </location>
</feature>
<comment type="caution">
    <text evidence="2">The sequence shown here is derived from an EMBL/GenBank/DDBJ whole genome shotgun (WGS) entry which is preliminary data.</text>
</comment>
<evidence type="ECO:0000313" key="3">
    <source>
        <dbReference type="Proteomes" id="UP001295740"/>
    </source>
</evidence>
<feature type="region of interest" description="Disordered" evidence="1">
    <location>
        <begin position="33"/>
        <end position="70"/>
    </location>
</feature>
<organism evidence="2 3">
    <name type="scientific">Anthostomella pinea</name>
    <dbReference type="NCBI Taxonomy" id="933095"/>
    <lineage>
        <taxon>Eukaryota</taxon>
        <taxon>Fungi</taxon>
        <taxon>Dikarya</taxon>
        <taxon>Ascomycota</taxon>
        <taxon>Pezizomycotina</taxon>
        <taxon>Sordariomycetes</taxon>
        <taxon>Xylariomycetidae</taxon>
        <taxon>Xylariales</taxon>
        <taxon>Xylariaceae</taxon>
        <taxon>Anthostomella</taxon>
    </lineage>
</organism>
<reference evidence="2" key="1">
    <citation type="submission" date="2023-10" db="EMBL/GenBank/DDBJ databases">
        <authorList>
            <person name="Hackl T."/>
        </authorList>
    </citation>
    <scope>NUCLEOTIDE SEQUENCE</scope>
</reference>
<protein>
    <submittedName>
        <fullName evidence="2">Uu.00g078190.m01.CDS01</fullName>
    </submittedName>
</protein>
<name>A0AAI8YJ84_9PEZI</name>
<accession>A0AAI8YJ84</accession>
<gene>
    <name evidence="2" type="ORF">KHLLAP_LOCUS7101</name>
</gene>
<feature type="region of interest" description="Disordered" evidence="1">
    <location>
        <begin position="500"/>
        <end position="557"/>
    </location>
</feature>
<feature type="compositionally biased region" description="Basic and acidic residues" evidence="1">
    <location>
        <begin position="419"/>
        <end position="429"/>
    </location>
</feature>
<feature type="region of interest" description="Disordered" evidence="1">
    <location>
        <begin position="251"/>
        <end position="270"/>
    </location>
</feature>
<dbReference type="Proteomes" id="UP001295740">
    <property type="component" value="Unassembled WGS sequence"/>
</dbReference>
<evidence type="ECO:0000313" key="2">
    <source>
        <dbReference type="EMBL" id="CAJ2506633.1"/>
    </source>
</evidence>
<feature type="compositionally biased region" description="Pro residues" evidence="1">
    <location>
        <begin position="501"/>
        <end position="525"/>
    </location>
</feature>
<dbReference type="EMBL" id="CAUWAG010000010">
    <property type="protein sequence ID" value="CAJ2506633.1"/>
    <property type="molecule type" value="Genomic_DNA"/>
</dbReference>
<feature type="region of interest" description="Disordered" evidence="1">
    <location>
        <begin position="277"/>
        <end position="482"/>
    </location>
</feature>
<proteinExistence type="predicted"/>
<dbReference type="AlphaFoldDB" id="A0AAI8YJ84"/>
<feature type="compositionally biased region" description="Basic and acidic residues" evidence="1">
    <location>
        <begin position="448"/>
        <end position="469"/>
    </location>
</feature>
<sequence length="652" mass="68215">MKACPAGLSLCEHHSGNRKTKKFTSEDFWRGSFEGSNASDNAPFGQRPVSSGTGIELSAPTVDPVSTTTHTRDEGIVNDAARTSALPDADPIPHGVHTPTHTGAPCGSHIDADTSNTAPHQPRVHIAVQERSEDHLNFDFDGALYGKSGEVYAFKLRGPECREKDPNHSHALFRGPLEQKGVDNLAKELKRALQSIRQMWRGKAYQPSKWTDAELLAAFAVRVDNDEALNCSPSESIVAVTIIYRLTIRHGKDTTPPNVPMAGKRGKKAAADHKFNANAGEFTPSGSLGVGSAAGSRASSASRGPSPNPNAREFVPSNSQSLGVGSAAGSRDSSRGPSPNPGLGNSRWAAAEPEAEKSTAEKTTAEKDTAEKDTAEKDTAEKDTAEKDTAEKEKAEKDKAEKDKAEKVAVKKAKKAAAKKADAAKKTEEATAAPKPSSKPQEQQVDETTEKPAVHDDQVPVGDEAEKPTSTKNLGAASRRASDQALEAYLESVIEEIPTVQKPPAPAPAPTPVSSPAPAPAPAPARAPARAPSSAPAPAPAPASSFTTPTFPESPFTSTAKEVTSEVLQHLVMGMLFASVLAAILALTSRLGSQQTPKDAALGCHPHLLLVPATVRSATSTYFEGLVGFATGRKDGEGCGAGCAHGNGTGIL</sequence>
<keyword evidence="3" id="KW-1185">Reference proteome</keyword>